<dbReference type="PROSITE" id="PS50053">
    <property type="entry name" value="UBIQUITIN_2"/>
    <property type="match status" value="1"/>
</dbReference>
<reference evidence="3 4" key="1">
    <citation type="journal article" date="2015" name="Sci. Rep.">
        <title>Chromosome-level genome map provides insights into diverse defense mechanisms in the medicinal fungus Ganoderma sinense.</title>
        <authorList>
            <person name="Zhu Y."/>
            <person name="Xu J."/>
            <person name="Sun C."/>
            <person name="Zhou S."/>
            <person name="Xu H."/>
            <person name="Nelson D.R."/>
            <person name="Qian J."/>
            <person name="Song J."/>
            <person name="Luo H."/>
            <person name="Xiang L."/>
            <person name="Li Y."/>
            <person name="Xu Z."/>
            <person name="Ji A."/>
            <person name="Wang L."/>
            <person name="Lu S."/>
            <person name="Hayward A."/>
            <person name="Sun W."/>
            <person name="Li X."/>
            <person name="Schwartz D.C."/>
            <person name="Wang Y."/>
            <person name="Chen S."/>
        </authorList>
    </citation>
    <scope>NUCLEOTIDE SEQUENCE [LARGE SCALE GENOMIC DNA]</scope>
    <source>
        <strain evidence="3 4">ZZ0214-1</strain>
    </source>
</reference>
<comment type="caution">
    <text evidence="3">The sequence shown here is derived from an EMBL/GenBank/DDBJ whole genome shotgun (WGS) entry which is preliminary data.</text>
</comment>
<dbReference type="InterPro" id="IPR029071">
    <property type="entry name" value="Ubiquitin-like_domsf"/>
</dbReference>
<dbReference type="EMBL" id="AYKW01000069">
    <property type="protein sequence ID" value="PIL22711.1"/>
    <property type="molecule type" value="Genomic_DNA"/>
</dbReference>
<evidence type="ECO:0000259" key="2">
    <source>
        <dbReference type="PROSITE" id="PS50053"/>
    </source>
</evidence>
<dbReference type="InterPro" id="IPR045226">
    <property type="entry name" value="Dsc3"/>
</dbReference>
<dbReference type="Gene3D" id="3.10.20.90">
    <property type="entry name" value="Phosphatidylinositol 3-kinase Catalytic Subunit, Chain A, domain 1"/>
    <property type="match status" value="1"/>
</dbReference>
<dbReference type="Pfam" id="PF13373">
    <property type="entry name" value="Dsc3_C"/>
    <property type="match status" value="1"/>
</dbReference>
<dbReference type="PANTHER" id="PTHR28049:SF1">
    <property type="entry name" value="DSC E3 UBIQUITIN LIGASE COMPLEX SUBUNIT 3"/>
    <property type="match status" value="1"/>
</dbReference>
<keyword evidence="4" id="KW-1185">Reference proteome</keyword>
<feature type="domain" description="Ubiquitin-like" evidence="2">
    <location>
        <begin position="29"/>
        <end position="86"/>
    </location>
</feature>
<dbReference type="SUPFAM" id="SSF54236">
    <property type="entry name" value="Ubiquitin-like"/>
    <property type="match status" value="1"/>
</dbReference>
<dbReference type="GO" id="GO:0005783">
    <property type="term" value="C:endoplasmic reticulum"/>
    <property type="evidence" value="ECO:0007669"/>
    <property type="project" value="TreeGrafter"/>
</dbReference>
<dbReference type="STRING" id="1077348.A0A2G8RMI5"/>
<dbReference type="PANTHER" id="PTHR28049">
    <property type="entry name" value="TRANSMEMBRANE PROTEIN YOR223W"/>
    <property type="match status" value="1"/>
</dbReference>
<dbReference type="Proteomes" id="UP000230002">
    <property type="component" value="Unassembled WGS sequence"/>
</dbReference>
<dbReference type="Pfam" id="PF10302">
    <property type="entry name" value="Dsc3_N"/>
    <property type="match status" value="1"/>
</dbReference>
<feature type="compositionally biased region" description="Basic and acidic residues" evidence="1">
    <location>
        <begin position="7"/>
        <end position="22"/>
    </location>
</feature>
<feature type="region of interest" description="Disordered" evidence="1">
    <location>
        <begin position="93"/>
        <end position="132"/>
    </location>
</feature>
<gene>
    <name evidence="3" type="ORF">GSI_15404</name>
</gene>
<sequence length="319" mass="34723">MPPSLSEKAKGKQRATEPEHAESGTPSSKDLTIRFTEGIPDLTVQVAEKDTVKDVKDNIRAARPQLKDRRLRLIHQGQLLADTAQLYSRIASAQGRRRKPAAGPSSSSSVTGTPDGYEELAGEGAGEEKAGAAGTTWLHCSVGPQLKEGEVEDGKVQTAQLKPLRGFDRLAAAGFSEQDIANIRLQFHTHSAGDYLDQEFDDQEDFDEHARVLEEQWIDSLDGPSSDLTNSQTAVSSLHNGIVLGFFFPLLPLFFFRGHKPAVFWDGGSEQEMMVEPVFSIHAASSVPSASVTNCIRELVGDCDSLRILEVLFCVYAVA</sequence>
<dbReference type="InterPro" id="IPR019413">
    <property type="entry name" value="Dsc3_ub-like_dom"/>
</dbReference>
<feature type="region of interest" description="Disordered" evidence="1">
    <location>
        <begin position="1"/>
        <end position="32"/>
    </location>
</feature>
<dbReference type="InterPro" id="IPR000626">
    <property type="entry name" value="Ubiquitin-like_dom"/>
</dbReference>
<organism evidence="3 4">
    <name type="scientific">Ganoderma sinense ZZ0214-1</name>
    <dbReference type="NCBI Taxonomy" id="1077348"/>
    <lineage>
        <taxon>Eukaryota</taxon>
        <taxon>Fungi</taxon>
        <taxon>Dikarya</taxon>
        <taxon>Basidiomycota</taxon>
        <taxon>Agaricomycotina</taxon>
        <taxon>Agaricomycetes</taxon>
        <taxon>Polyporales</taxon>
        <taxon>Polyporaceae</taxon>
        <taxon>Ganoderma</taxon>
    </lineage>
</organism>
<evidence type="ECO:0000313" key="4">
    <source>
        <dbReference type="Proteomes" id="UP000230002"/>
    </source>
</evidence>
<evidence type="ECO:0000256" key="1">
    <source>
        <dbReference type="SAM" id="MobiDB-lite"/>
    </source>
</evidence>
<dbReference type="OrthoDB" id="2556122at2759"/>
<dbReference type="GO" id="GO:0044695">
    <property type="term" value="C:Dsc E3 ubiquitin ligase complex"/>
    <property type="evidence" value="ECO:0007669"/>
    <property type="project" value="InterPro"/>
</dbReference>
<dbReference type="AlphaFoldDB" id="A0A2G8RMI5"/>
<name>A0A2G8RMI5_9APHY</name>
<proteinExistence type="predicted"/>
<accession>A0A2G8RMI5</accession>
<protein>
    <recommendedName>
        <fullName evidence="2">Ubiquitin-like domain-containing protein</fullName>
    </recommendedName>
</protein>
<evidence type="ECO:0000313" key="3">
    <source>
        <dbReference type="EMBL" id="PIL22711.1"/>
    </source>
</evidence>
<dbReference type="InterPro" id="IPR025390">
    <property type="entry name" value="Dsc3_C"/>
</dbReference>